<sequence>MKQILRQISLLAAFLMLTACGSKVQPTQLADQILAKYVDMTEALSSVKDAESAGAAAEEITKIGDDLLQIAEQAEDLDEVTAELRQRNRAEYIKVMDRLLYTKDQLGRRVADDREAMQILVAAMEEFEAKESSMEPLFALLGLRVD</sequence>
<keyword evidence="1" id="KW-0732">Signal</keyword>
<organism evidence="2 3">
    <name type="scientific">Rubritalea halochordaticola</name>
    <dbReference type="NCBI Taxonomy" id="714537"/>
    <lineage>
        <taxon>Bacteria</taxon>
        <taxon>Pseudomonadati</taxon>
        <taxon>Verrucomicrobiota</taxon>
        <taxon>Verrucomicrobiia</taxon>
        <taxon>Verrucomicrobiales</taxon>
        <taxon>Rubritaleaceae</taxon>
        <taxon>Rubritalea</taxon>
    </lineage>
</organism>
<reference evidence="2 3" key="1">
    <citation type="submission" date="2024-02" db="EMBL/GenBank/DDBJ databases">
        <title>Rubritalea halochordaticola NBRC 107102.</title>
        <authorList>
            <person name="Ichikawa N."/>
            <person name="Katano-Makiyama Y."/>
            <person name="Hidaka K."/>
        </authorList>
    </citation>
    <scope>NUCLEOTIDE SEQUENCE [LARGE SCALE GENOMIC DNA]</scope>
    <source>
        <strain evidence="2 3">NBRC 107102</strain>
    </source>
</reference>
<keyword evidence="3" id="KW-1185">Reference proteome</keyword>
<dbReference type="PROSITE" id="PS51257">
    <property type="entry name" value="PROKAR_LIPOPROTEIN"/>
    <property type="match status" value="1"/>
</dbReference>
<gene>
    <name evidence="2" type="ORF">Rhal01_00768</name>
</gene>
<name>A0ABP9UY27_9BACT</name>
<proteinExistence type="predicted"/>
<evidence type="ECO:0000256" key="1">
    <source>
        <dbReference type="SAM" id="SignalP"/>
    </source>
</evidence>
<dbReference type="EMBL" id="BAABRL010000002">
    <property type="protein sequence ID" value="GAA5494605.1"/>
    <property type="molecule type" value="Genomic_DNA"/>
</dbReference>
<evidence type="ECO:0000313" key="2">
    <source>
        <dbReference type="EMBL" id="GAA5494605.1"/>
    </source>
</evidence>
<feature type="chain" id="PRO_5045084540" evidence="1">
    <location>
        <begin position="25"/>
        <end position="146"/>
    </location>
</feature>
<comment type="caution">
    <text evidence="2">The sequence shown here is derived from an EMBL/GenBank/DDBJ whole genome shotgun (WGS) entry which is preliminary data.</text>
</comment>
<protein>
    <submittedName>
        <fullName evidence="2">Uncharacterized protein</fullName>
    </submittedName>
</protein>
<evidence type="ECO:0000313" key="3">
    <source>
        <dbReference type="Proteomes" id="UP001424741"/>
    </source>
</evidence>
<dbReference type="RefSeq" id="WP_346187541.1">
    <property type="nucleotide sequence ID" value="NZ_BAABRL010000002.1"/>
</dbReference>
<feature type="signal peptide" evidence="1">
    <location>
        <begin position="1"/>
        <end position="24"/>
    </location>
</feature>
<dbReference type="Proteomes" id="UP001424741">
    <property type="component" value="Unassembled WGS sequence"/>
</dbReference>
<accession>A0ABP9UY27</accession>